<proteinExistence type="predicted"/>
<dbReference type="EMBL" id="RKQG01000001">
    <property type="protein sequence ID" value="RPE36814.1"/>
    <property type="molecule type" value="Genomic_DNA"/>
</dbReference>
<organism evidence="3 4">
    <name type="scientific">Kitasatospora cineracea</name>
    <dbReference type="NCBI Taxonomy" id="88074"/>
    <lineage>
        <taxon>Bacteria</taxon>
        <taxon>Bacillati</taxon>
        <taxon>Actinomycetota</taxon>
        <taxon>Actinomycetes</taxon>
        <taxon>Kitasatosporales</taxon>
        <taxon>Streptomycetaceae</taxon>
        <taxon>Kitasatospora</taxon>
    </lineage>
</organism>
<evidence type="ECO:0000256" key="1">
    <source>
        <dbReference type="SAM" id="MobiDB-lite"/>
    </source>
</evidence>
<accession>A0A3N4SJX3</accession>
<evidence type="ECO:0000313" key="4">
    <source>
        <dbReference type="Proteomes" id="UP000266906"/>
    </source>
</evidence>
<evidence type="ECO:0000313" key="3">
    <source>
        <dbReference type="EMBL" id="RPE36814.1"/>
    </source>
</evidence>
<dbReference type="SUPFAM" id="SSF50494">
    <property type="entry name" value="Trypsin-like serine proteases"/>
    <property type="match status" value="1"/>
</dbReference>
<dbReference type="RefSeq" id="WP_162871650.1">
    <property type="nucleotide sequence ID" value="NZ_RKQG01000001.1"/>
</dbReference>
<sequence>MRNFDPLTALQALLERCRVRVDGRTDGSGFFVAPGFVLSCAHVAGGTAGAPARVGYEGGVYSATVLAAAPDAASAAGQPLYPFPDLALLELDAPPPGHPCVWLDPEAPPSGTRVTATGFTRDLGPRTAVLEAGGRTGPPGRAMLELVVGEVNPGLSGGPVLSHRSGGVAAVVKATRQEDSAMGGYGVPVSALRLLDPAAYRRVLAAHDRFHAADDRWRTLADALPSADAPWAEPHPAAGGERLTAAGERLAARVAERVADRAFLALLAELPPDSAADLRAAFLRAAPPGTFEPDLPLLDRRDVYLELAARITLDGDHLTPELAYCADLVRTLPAHGPLTRALRDRVLIRAGETGRGEAARRRIDSTPLAPLAPTTTATTTAPPRPSVIGRVRHSLRDRTRYHVMVWQFRSPEEIVPAGAESAELTLPQALRLLGELLPPQIETVEALEALDGTPGRTALVELILPHEALDEDYADWRLWPELEWWTLGRKHRLVVRPLERHQEPRLHHPWLKRWTQLADRPLDRALVCVCGRGRQQRPQALDAAFNTAPELAALALAGAPRGGTLAQAFRVAVASGIPVMLWERGTDPRPLAPDVCATGCTAPGRGDCPDGRFLRAARKALTGTHRDAVPDRICDLRNEAELYEDSPDTNSGTTLDPDPDPDADADADSDSDSDSPDAPLGGRVVLLWDDPARQLPRTRLAPATVVPATATAPAPTAAPAPTTVPIPAPAPATEGLPR</sequence>
<dbReference type="Proteomes" id="UP000266906">
    <property type="component" value="Unassembled WGS sequence"/>
</dbReference>
<feature type="compositionally biased region" description="Pro residues" evidence="1">
    <location>
        <begin position="716"/>
        <end position="730"/>
    </location>
</feature>
<dbReference type="Pfam" id="PF20028">
    <property type="entry name" value="VMAP-C"/>
    <property type="match status" value="1"/>
</dbReference>
<dbReference type="InterPro" id="IPR045450">
    <property type="entry name" value="VMAP_C"/>
</dbReference>
<feature type="compositionally biased region" description="Low complexity" evidence="1">
    <location>
        <begin position="701"/>
        <end position="715"/>
    </location>
</feature>
<keyword evidence="4" id="KW-1185">Reference proteome</keyword>
<dbReference type="Gene3D" id="2.40.10.120">
    <property type="match status" value="1"/>
</dbReference>
<comment type="caution">
    <text evidence="3">The sequence shown here is derived from an EMBL/GenBank/DDBJ whole genome shotgun (WGS) entry which is preliminary data.</text>
</comment>
<feature type="domain" description="vWA-MoxR associated protein C-terminal" evidence="2">
    <location>
        <begin position="400"/>
        <end position="691"/>
    </location>
</feature>
<name>A0A3N4SJX3_9ACTN</name>
<feature type="compositionally biased region" description="Acidic residues" evidence="1">
    <location>
        <begin position="657"/>
        <end position="675"/>
    </location>
</feature>
<dbReference type="AlphaFoldDB" id="A0A3N4SJX3"/>
<feature type="compositionally biased region" description="Low complexity" evidence="1">
    <location>
        <begin position="366"/>
        <end position="381"/>
    </location>
</feature>
<evidence type="ECO:0000259" key="2">
    <source>
        <dbReference type="Pfam" id="PF20028"/>
    </source>
</evidence>
<dbReference type="Pfam" id="PF13365">
    <property type="entry name" value="Trypsin_2"/>
    <property type="match status" value="1"/>
</dbReference>
<gene>
    <name evidence="3" type="ORF">EDD38_5195</name>
</gene>
<dbReference type="InterPro" id="IPR009003">
    <property type="entry name" value="Peptidase_S1_PA"/>
</dbReference>
<feature type="region of interest" description="Disordered" evidence="1">
    <location>
        <begin position="357"/>
        <end position="387"/>
    </location>
</feature>
<feature type="region of interest" description="Disordered" evidence="1">
    <location>
        <begin position="642"/>
        <end position="738"/>
    </location>
</feature>
<protein>
    <submittedName>
        <fullName evidence="3">Trypsin-like peptidase</fullName>
    </submittedName>
</protein>
<reference evidence="3 4" key="1">
    <citation type="submission" date="2018-11" db="EMBL/GenBank/DDBJ databases">
        <title>Sequencing the genomes of 1000 actinobacteria strains.</title>
        <authorList>
            <person name="Klenk H.-P."/>
        </authorList>
    </citation>
    <scope>NUCLEOTIDE SEQUENCE [LARGE SCALE GENOMIC DNA]</scope>
    <source>
        <strain evidence="3 4">DSM 44781</strain>
    </source>
</reference>